<comment type="similarity">
    <text evidence="1">Belongs to the glycosyltransferase 2 family.</text>
</comment>
<evidence type="ECO:0000256" key="2">
    <source>
        <dbReference type="ARBA" id="ARBA00022676"/>
    </source>
</evidence>
<feature type="transmembrane region" description="Helical" evidence="4">
    <location>
        <begin position="324"/>
        <end position="342"/>
    </location>
</feature>
<evidence type="ECO:0000313" key="7">
    <source>
        <dbReference type="Proteomes" id="UP000009374"/>
    </source>
</evidence>
<evidence type="ECO:0000256" key="1">
    <source>
        <dbReference type="ARBA" id="ARBA00006739"/>
    </source>
</evidence>
<feature type="domain" description="Glycosyltransferase 2-like" evidence="5">
    <location>
        <begin position="50"/>
        <end position="216"/>
    </location>
</feature>
<evidence type="ECO:0000259" key="5">
    <source>
        <dbReference type="Pfam" id="PF00535"/>
    </source>
</evidence>
<feature type="transmembrane region" description="Helical" evidence="4">
    <location>
        <begin position="7"/>
        <end position="30"/>
    </location>
</feature>
<dbReference type="CDD" id="cd06439">
    <property type="entry name" value="CESA_like_1"/>
    <property type="match status" value="1"/>
</dbReference>
<protein>
    <submittedName>
        <fullName evidence="6">Glycosyl transferase</fullName>
    </submittedName>
</protein>
<reference evidence="6 7" key="1">
    <citation type="journal article" date="2009" name="Appl. Environ. Microbiol.">
        <title>Community genomic and proteomic analyses of chemoautotrophic iron-oxidizing "Leptospirillum rubarum" (Group II) and "Leptospirillum ferrodiazotrophum" (Group III) bacteria in acid mine drainage biofilms.</title>
        <authorList>
            <person name="Goltsman D.S."/>
            <person name="Denef V.J."/>
            <person name="Singer S.W."/>
            <person name="VerBerkmoes N.C."/>
            <person name="Lefsrud M."/>
            <person name="Mueller R.S."/>
            <person name="Dick G.J."/>
            <person name="Sun C.L."/>
            <person name="Wheeler K.E."/>
            <person name="Zemla A."/>
            <person name="Baker B.J."/>
            <person name="Hauser L."/>
            <person name="Land M."/>
            <person name="Shah M.B."/>
            <person name="Thelen M.P."/>
            <person name="Hettich R.L."/>
            <person name="Banfield J.F."/>
        </authorList>
    </citation>
    <scope>NUCLEOTIDE SEQUENCE [LARGE SCALE GENOMIC DNA]</scope>
</reference>
<keyword evidence="7" id="KW-1185">Reference proteome</keyword>
<dbReference type="PANTHER" id="PTHR43630">
    <property type="entry name" value="POLY-BETA-1,6-N-ACETYL-D-GLUCOSAMINE SYNTHASE"/>
    <property type="match status" value="1"/>
</dbReference>
<organism evidence="6 7">
    <name type="scientific">Leptospirillum ferrodiazotrophum</name>
    <dbReference type="NCBI Taxonomy" id="412449"/>
    <lineage>
        <taxon>Bacteria</taxon>
        <taxon>Pseudomonadati</taxon>
        <taxon>Nitrospirota</taxon>
        <taxon>Nitrospiria</taxon>
        <taxon>Nitrospirales</taxon>
        <taxon>Nitrospiraceae</taxon>
        <taxon>Leptospirillum</taxon>
    </lineage>
</organism>
<dbReference type="SUPFAM" id="SSF53448">
    <property type="entry name" value="Nucleotide-diphospho-sugar transferases"/>
    <property type="match status" value="1"/>
</dbReference>
<proteinExistence type="inferred from homology"/>
<dbReference type="InterPro" id="IPR001173">
    <property type="entry name" value="Glyco_trans_2-like"/>
</dbReference>
<gene>
    <name evidence="6" type="ORF">UBAL3_94240116</name>
</gene>
<keyword evidence="4" id="KW-1133">Transmembrane helix</keyword>
<dbReference type="InterPro" id="IPR029044">
    <property type="entry name" value="Nucleotide-diphossugar_trans"/>
</dbReference>
<sequence>MNPLVRDLFWLFVFAFLYPLVLYPGIIWLLSRLFPEPVRKSRPAPLPFVSLVIPAHNEEKVVAAKIENSLSLDYPADRYEVLLASDGSTDRTAAIARETRHPAFRLLDFPVRRGKLAVLTDAVGEARGELVVLTDTSAILAPDALLRAVENFSDPGVGCVAGRYRIAREMTPELDARGESERGYFEFEIFQRICESRFHSTLGAHGAFYMIRRSLFPRVPEGTINDDFVIPMLILAQGFRTVYEEKAVAYEIHLATVKSEFRRRVRISQGNFQQIFLLLPALGLKDPRALFVFFSHKVIRAFQPITLLGLLATSALLPAWPFRIFFLLQVLFYLLGLLALATSLGGRLLALPLYFLTGNAAIVLGLVRQIRQGRRPSRLGWEKS</sequence>
<keyword evidence="2" id="KW-0328">Glycosyltransferase</keyword>
<keyword evidence="4" id="KW-0812">Transmembrane</keyword>
<dbReference type="EMBL" id="GG693878">
    <property type="protein sequence ID" value="EES52324.1"/>
    <property type="molecule type" value="Genomic_DNA"/>
</dbReference>
<dbReference type="Proteomes" id="UP000009374">
    <property type="component" value="Unassembled WGS sequence"/>
</dbReference>
<dbReference type="Pfam" id="PF00535">
    <property type="entry name" value="Glycos_transf_2"/>
    <property type="match status" value="1"/>
</dbReference>
<evidence type="ECO:0000256" key="4">
    <source>
        <dbReference type="SAM" id="Phobius"/>
    </source>
</evidence>
<dbReference type="GO" id="GO:0016757">
    <property type="term" value="F:glycosyltransferase activity"/>
    <property type="evidence" value="ECO:0007669"/>
    <property type="project" value="UniProtKB-KW"/>
</dbReference>
<keyword evidence="4" id="KW-0472">Membrane</keyword>
<dbReference type="PANTHER" id="PTHR43630:SF1">
    <property type="entry name" value="POLY-BETA-1,6-N-ACETYL-D-GLUCOSAMINE SYNTHASE"/>
    <property type="match status" value="1"/>
</dbReference>
<evidence type="ECO:0000313" key="6">
    <source>
        <dbReference type="EMBL" id="EES52324.1"/>
    </source>
</evidence>
<dbReference type="AlphaFoldDB" id="C6HYN9"/>
<name>C6HYN9_9BACT</name>
<feature type="transmembrane region" description="Helical" evidence="4">
    <location>
        <begin position="298"/>
        <end position="317"/>
    </location>
</feature>
<feature type="transmembrane region" description="Helical" evidence="4">
    <location>
        <begin position="348"/>
        <end position="367"/>
    </location>
</feature>
<evidence type="ECO:0000256" key="3">
    <source>
        <dbReference type="ARBA" id="ARBA00022679"/>
    </source>
</evidence>
<accession>C6HYN9</accession>
<dbReference type="Gene3D" id="3.90.550.10">
    <property type="entry name" value="Spore Coat Polysaccharide Biosynthesis Protein SpsA, Chain A"/>
    <property type="match status" value="1"/>
</dbReference>
<keyword evidence="3 6" id="KW-0808">Transferase</keyword>